<dbReference type="EMBL" id="LILC01000019">
    <property type="protein sequence ID" value="KOO44063.1"/>
    <property type="molecule type" value="Genomic_DNA"/>
</dbReference>
<evidence type="ECO:0000313" key="4">
    <source>
        <dbReference type="Proteomes" id="UP000037558"/>
    </source>
</evidence>
<gene>
    <name evidence="3" type="ORF">AMD01_15180</name>
</gene>
<keyword evidence="2" id="KW-1133">Transmembrane helix</keyword>
<dbReference type="OrthoDB" id="2965336at2"/>
<protein>
    <submittedName>
        <fullName evidence="3">Uncharacterized protein</fullName>
    </submittedName>
</protein>
<organism evidence="3 4">
    <name type="scientific">Priestia koreensis</name>
    <dbReference type="NCBI Taxonomy" id="284581"/>
    <lineage>
        <taxon>Bacteria</taxon>
        <taxon>Bacillati</taxon>
        <taxon>Bacillota</taxon>
        <taxon>Bacilli</taxon>
        <taxon>Bacillales</taxon>
        <taxon>Bacillaceae</taxon>
        <taxon>Priestia</taxon>
    </lineage>
</organism>
<evidence type="ECO:0000256" key="1">
    <source>
        <dbReference type="SAM" id="MobiDB-lite"/>
    </source>
</evidence>
<evidence type="ECO:0000256" key="2">
    <source>
        <dbReference type="SAM" id="Phobius"/>
    </source>
</evidence>
<keyword evidence="2" id="KW-0812">Transmembrane</keyword>
<keyword evidence="4" id="KW-1185">Reference proteome</keyword>
<dbReference type="PATRIC" id="fig|284581.3.peg.4110"/>
<dbReference type="AlphaFoldDB" id="A0A0M0L083"/>
<dbReference type="STRING" id="284581.AMD01_15180"/>
<reference evidence="4" key="1">
    <citation type="submission" date="2015-08" db="EMBL/GenBank/DDBJ databases">
        <title>Fjat-14210 dsm16467.</title>
        <authorList>
            <person name="Liu B."/>
            <person name="Wang J."/>
            <person name="Zhu Y."/>
            <person name="Liu G."/>
            <person name="Chen Q."/>
            <person name="Chen Z."/>
            <person name="Lan J."/>
            <person name="Che J."/>
            <person name="Ge C."/>
            <person name="Shi H."/>
            <person name="Pan Z."/>
            <person name="Liu X."/>
        </authorList>
    </citation>
    <scope>NUCLEOTIDE SEQUENCE [LARGE SCALE GENOMIC DNA]</scope>
    <source>
        <strain evidence="4">DSM 16467</strain>
    </source>
</reference>
<dbReference type="RefSeq" id="WP_053402272.1">
    <property type="nucleotide sequence ID" value="NZ_LILC01000019.1"/>
</dbReference>
<dbReference type="Proteomes" id="UP000037558">
    <property type="component" value="Unassembled WGS sequence"/>
</dbReference>
<feature type="region of interest" description="Disordered" evidence="1">
    <location>
        <begin position="74"/>
        <end position="102"/>
    </location>
</feature>
<name>A0A0M0L083_9BACI</name>
<evidence type="ECO:0000313" key="3">
    <source>
        <dbReference type="EMBL" id="KOO44063.1"/>
    </source>
</evidence>
<feature type="transmembrane region" description="Helical" evidence="2">
    <location>
        <begin position="48"/>
        <end position="69"/>
    </location>
</feature>
<accession>A0A0M0L083</accession>
<comment type="caution">
    <text evidence="3">The sequence shown here is derived from an EMBL/GenBank/DDBJ whole genome shotgun (WGS) entry which is preliminary data.</text>
</comment>
<proteinExistence type="predicted"/>
<keyword evidence="2" id="KW-0472">Membrane</keyword>
<sequence>MKTNELNDDRMEEVLRKLPTIKDRRSKSEVYRSVKAHMHEPAPRKPKWFPALAAVVSVLLLVVLSFSLVNEMKGTDEATEKRSEDRASSANEDKRDVAQPLRRQEYSMADKSIAHPAVVPSLQAAVKEPHVTLTVADKNAMFAVPFTFLVQNGEDRFAASSKFETVLKSRLGVEASALTSYAFKEQGDVLKLVTTPGQFESFSTTQGDMFVKGIQEAFHYSSYKKVELYTGNQKGAVVGNFGSMSDIDIEHYQKKGYVRYPLNQYKNLLVPTLTSYERIDEAVQAMKQTDDSIGVVSSVPAGVEIGIEQTDSDHITFTLSGAKVADTEEGRTFIQALMLTARDFQYKYVRITGNREDTIGEMNLEKEHAVPLAPNVVKGAN</sequence>